<dbReference type="SUPFAM" id="SSF55469">
    <property type="entry name" value="FMN-dependent nitroreductase-like"/>
    <property type="match status" value="1"/>
</dbReference>
<evidence type="ECO:0000313" key="2">
    <source>
        <dbReference type="EMBL" id="GAH87037.1"/>
    </source>
</evidence>
<dbReference type="Gene3D" id="3.40.109.10">
    <property type="entry name" value="NADH Oxidase"/>
    <property type="match status" value="1"/>
</dbReference>
<dbReference type="GO" id="GO:0016491">
    <property type="term" value="F:oxidoreductase activity"/>
    <property type="evidence" value="ECO:0007669"/>
    <property type="project" value="InterPro"/>
</dbReference>
<organism evidence="2">
    <name type="scientific">marine sediment metagenome</name>
    <dbReference type="NCBI Taxonomy" id="412755"/>
    <lineage>
        <taxon>unclassified sequences</taxon>
        <taxon>metagenomes</taxon>
        <taxon>ecological metagenomes</taxon>
    </lineage>
</organism>
<gene>
    <name evidence="2" type="ORF">S03H2_60049</name>
</gene>
<feature type="non-terminal residue" evidence="2">
    <location>
        <position position="39"/>
    </location>
</feature>
<dbReference type="InterPro" id="IPR000415">
    <property type="entry name" value="Nitroreductase-like"/>
</dbReference>
<comment type="caution">
    <text evidence="2">The sequence shown here is derived from an EMBL/GenBank/DDBJ whole genome shotgun (WGS) entry which is preliminary data.</text>
</comment>
<evidence type="ECO:0000259" key="1">
    <source>
        <dbReference type="Pfam" id="PF00881"/>
    </source>
</evidence>
<dbReference type="InterPro" id="IPR029479">
    <property type="entry name" value="Nitroreductase"/>
</dbReference>
<protein>
    <recommendedName>
        <fullName evidence="1">Nitroreductase domain-containing protein</fullName>
    </recommendedName>
</protein>
<reference evidence="2" key="1">
    <citation type="journal article" date="2014" name="Front. Microbiol.">
        <title>High frequency of phylogenetically diverse reductive dehalogenase-homologous genes in deep subseafloor sedimentary metagenomes.</title>
        <authorList>
            <person name="Kawai M."/>
            <person name="Futagami T."/>
            <person name="Toyoda A."/>
            <person name="Takaki Y."/>
            <person name="Nishi S."/>
            <person name="Hori S."/>
            <person name="Arai W."/>
            <person name="Tsubouchi T."/>
            <person name="Morono Y."/>
            <person name="Uchiyama I."/>
            <person name="Ito T."/>
            <person name="Fujiyama A."/>
            <person name="Inagaki F."/>
            <person name="Takami H."/>
        </authorList>
    </citation>
    <scope>NUCLEOTIDE SEQUENCE</scope>
    <source>
        <strain evidence="2">Expedition CK06-06</strain>
    </source>
</reference>
<dbReference type="EMBL" id="BARU01038665">
    <property type="protein sequence ID" value="GAH87037.1"/>
    <property type="molecule type" value="Genomic_DNA"/>
</dbReference>
<sequence>MDAMEAILTRRSIRKYTKQPVSDEVLKELLEAAMYAPSG</sequence>
<proteinExistence type="predicted"/>
<name>X1IZB2_9ZZZZ</name>
<accession>X1IZB2</accession>
<feature type="domain" description="Nitroreductase" evidence="1">
    <location>
        <begin position="7"/>
        <end position="39"/>
    </location>
</feature>
<dbReference type="Pfam" id="PF00881">
    <property type="entry name" value="Nitroreductase"/>
    <property type="match status" value="1"/>
</dbReference>
<dbReference type="CDD" id="cd02062">
    <property type="entry name" value="Nitro_FMN_reductase"/>
    <property type="match status" value="1"/>
</dbReference>
<dbReference type="AlphaFoldDB" id="X1IZB2"/>